<comment type="caution">
    <text evidence="4">The sequence shown here is derived from an EMBL/GenBank/DDBJ whole genome shotgun (WGS) entry which is preliminary data.</text>
</comment>
<dbReference type="PANTHER" id="PTHR46179">
    <property type="entry name" value="ZINC FINGER PROTEIN"/>
    <property type="match status" value="1"/>
</dbReference>
<dbReference type="AlphaFoldDB" id="A0A9P8ZWF9"/>
<dbReference type="GO" id="GO:0006357">
    <property type="term" value="P:regulation of transcription by RNA polymerase II"/>
    <property type="evidence" value="ECO:0007669"/>
    <property type="project" value="TreeGrafter"/>
</dbReference>
<dbReference type="SMART" id="SM00355">
    <property type="entry name" value="ZnF_C2H2"/>
    <property type="match status" value="6"/>
</dbReference>
<feature type="region of interest" description="Disordered" evidence="2">
    <location>
        <begin position="332"/>
        <end position="377"/>
    </location>
</feature>
<feature type="compositionally biased region" description="Basic and acidic residues" evidence="2">
    <location>
        <begin position="704"/>
        <end position="716"/>
    </location>
</feature>
<dbReference type="InterPro" id="IPR036236">
    <property type="entry name" value="Znf_C2H2_sf"/>
</dbReference>
<dbReference type="PANTHER" id="PTHR46179:SF19">
    <property type="entry name" value="C2H2 FINGER DOMAIN TRANSCRIPTION FACTOR (EUROFUNG)-RELATED"/>
    <property type="match status" value="1"/>
</dbReference>
<evidence type="ECO:0000313" key="5">
    <source>
        <dbReference type="Proteomes" id="UP000758603"/>
    </source>
</evidence>
<dbReference type="Proteomes" id="UP000758603">
    <property type="component" value="Unassembled WGS sequence"/>
</dbReference>
<dbReference type="GO" id="GO:0005634">
    <property type="term" value="C:nucleus"/>
    <property type="evidence" value="ECO:0007669"/>
    <property type="project" value="TreeGrafter"/>
</dbReference>
<feature type="region of interest" description="Disordered" evidence="2">
    <location>
        <begin position="704"/>
        <end position="775"/>
    </location>
</feature>
<feature type="compositionally biased region" description="Low complexity" evidence="2">
    <location>
        <begin position="717"/>
        <end position="729"/>
    </location>
</feature>
<keyword evidence="1" id="KW-0862">Zinc</keyword>
<dbReference type="RefSeq" id="XP_045957199.1">
    <property type="nucleotide sequence ID" value="XM_046100192.1"/>
</dbReference>
<feature type="region of interest" description="Disordered" evidence="2">
    <location>
        <begin position="111"/>
        <end position="133"/>
    </location>
</feature>
<dbReference type="SUPFAM" id="SSF57667">
    <property type="entry name" value="beta-beta-alpha zinc fingers"/>
    <property type="match status" value="1"/>
</dbReference>
<organism evidence="4 5">
    <name type="scientific">Truncatella angustata</name>
    <dbReference type="NCBI Taxonomy" id="152316"/>
    <lineage>
        <taxon>Eukaryota</taxon>
        <taxon>Fungi</taxon>
        <taxon>Dikarya</taxon>
        <taxon>Ascomycota</taxon>
        <taxon>Pezizomycotina</taxon>
        <taxon>Sordariomycetes</taxon>
        <taxon>Xylariomycetidae</taxon>
        <taxon>Amphisphaeriales</taxon>
        <taxon>Sporocadaceae</taxon>
        <taxon>Truncatella</taxon>
    </lineage>
</organism>
<name>A0A9P8ZWF9_9PEZI</name>
<dbReference type="PROSITE" id="PS00028">
    <property type="entry name" value="ZINC_FINGER_C2H2_1"/>
    <property type="match status" value="2"/>
</dbReference>
<dbReference type="GO" id="GO:0008270">
    <property type="term" value="F:zinc ion binding"/>
    <property type="evidence" value="ECO:0007669"/>
    <property type="project" value="UniProtKB-KW"/>
</dbReference>
<keyword evidence="5" id="KW-1185">Reference proteome</keyword>
<accession>A0A9P8ZWF9</accession>
<feature type="compositionally biased region" description="Polar residues" evidence="2">
    <location>
        <begin position="332"/>
        <end position="356"/>
    </location>
</feature>
<protein>
    <recommendedName>
        <fullName evidence="3">C2H2-type domain-containing protein</fullName>
    </recommendedName>
</protein>
<gene>
    <name evidence="4" type="ORF">BKA67DRAFT_536626</name>
</gene>
<sequence>MSNQLQTSPRHMDGSTIETPSRGMDVSLFQRSQDLAGIDTGSNLLSGPFTTDQALLSTYGHQVSADPLQQWYTRNDGPWHPKGIAAPGSQIGQTQVSNGYVFSGHYRESISPSECDTAPPGPMPSDSGYGSHRPKHSIATTSICYDDSLDTQENTSIVGNFAFTMDPNQWVQPQGQRPASAMQRFTNSEGKELICETCRKVMKTNSELKKHKQRHTRPHVCDFPGCTRADGFSTSNDLDRHKRSCHPGEFATGTFYRCDLGACRNKEKIWPRADNFRAHIRRVHRHSVTEEEMEKLIHRPTQDMLLPDLVRMQLPSEEYNFQLSSDVPNQFSGSYWPQRPNVGTTLSMAGASNLSQHPPGPQVRQDQGIAGQGDSDSVNKIEASNLQRQLQSASATPSSDDFAIPQRIEGQHQFVTPGDLSHRAVISPNLRLNADTSAETQYRKIGVPDPSESGSDSAASPFSIDGSEKSATSESPDVSIPTAADLSSLVLDLEDPEKLKQILEALQSKGVLKEFGYKKEEIPSTEEKEPESNVQHQDSQIHCPLQSCPKSFSRRCELKYANTEVRKHLKRHEKPYGCTYEGCTKRFGSKNDWKRHENSQHFLLEVWKCDVRGAQNPTEMCGKVSHRRETFRLHLVTNHQLNGDVMEKKLEECRVGRNCEANFWCGFCEGVIKIKSKGVDAWTERYNHIDDHLAGRNDLSKKHMNDWKSVDPESTSHSETSSATEPEPTNDNSASPKFVSRKTLAADTNPKELGRVGSTKRKADGLGDGRSSKRAKSANHLVTIKCIHARLVLPKPPYVSVGSFLSRSQRVAMEVLSEPPDETMMVSLVVDLLCHK</sequence>
<dbReference type="InterPro" id="IPR013087">
    <property type="entry name" value="Znf_C2H2_type"/>
</dbReference>
<dbReference type="OrthoDB" id="6077919at2759"/>
<proteinExistence type="predicted"/>
<reference evidence="4" key="1">
    <citation type="journal article" date="2021" name="Nat. Commun.">
        <title>Genetic determinants of endophytism in the Arabidopsis root mycobiome.</title>
        <authorList>
            <person name="Mesny F."/>
            <person name="Miyauchi S."/>
            <person name="Thiergart T."/>
            <person name="Pickel B."/>
            <person name="Atanasova L."/>
            <person name="Karlsson M."/>
            <person name="Huettel B."/>
            <person name="Barry K.W."/>
            <person name="Haridas S."/>
            <person name="Chen C."/>
            <person name="Bauer D."/>
            <person name="Andreopoulos W."/>
            <person name="Pangilinan J."/>
            <person name="LaButti K."/>
            <person name="Riley R."/>
            <person name="Lipzen A."/>
            <person name="Clum A."/>
            <person name="Drula E."/>
            <person name="Henrissat B."/>
            <person name="Kohler A."/>
            <person name="Grigoriev I.V."/>
            <person name="Martin F.M."/>
            <person name="Hacquard S."/>
        </authorList>
    </citation>
    <scope>NUCLEOTIDE SEQUENCE</scope>
    <source>
        <strain evidence="4">MPI-SDFR-AT-0073</strain>
    </source>
</reference>
<feature type="domain" description="C2H2-type" evidence="3">
    <location>
        <begin position="193"/>
        <end position="220"/>
    </location>
</feature>
<keyword evidence="1" id="KW-0863">Zinc-finger</keyword>
<evidence type="ECO:0000313" key="4">
    <source>
        <dbReference type="EMBL" id="KAH6652922.1"/>
    </source>
</evidence>
<keyword evidence="1" id="KW-0479">Metal-binding</keyword>
<feature type="region of interest" description="Disordered" evidence="2">
    <location>
        <begin position="441"/>
        <end position="480"/>
    </location>
</feature>
<feature type="region of interest" description="Disordered" evidence="2">
    <location>
        <begin position="1"/>
        <end position="22"/>
    </location>
</feature>
<dbReference type="Gene3D" id="3.30.160.60">
    <property type="entry name" value="Classic Zinc Finger"/>
    <property type="match status" value="2"/>
</dbReference>
<dbReference type="GeneID" id="70129084"/>
<evidence type="ECO:0000259" key="3">
    <source>
        <dbReference type="PROSITE" id="PS50157"/>
    </source>
</evidence>
<dbReference type="PROSITE" id="PS50157">
    <property type="entry name" value="ZINC_FINGER_C2H2_2"/>
    <property type="match status" value="1"/>
</dbReference>
<feature type="compositionally biased region" description="Basic and acidic residues" evidence="2">
    <location>
        <begin position="761"/>
        <end position="771"/>
    </location>
</feature>
<dbReference type="InterPro" id="IPR051061">
    <property type="entry name" value="Zinc_finger_trans_reg"/>
</dbReference>
<evidence type="ECO:0000256" key="2">
    <source>
        <dbReference type="SAM" id="MobiDB-lite"/>
    </source>
</evidence>
<evidence type="ECO:0000256" key="1">
    <source>
        <dbReference type="PROSITE-ProRule" id="PRU00042"/>
    </source>
</evidence>
<dbReference type="EMBL" id="JAGPXC010000005">
    <property type="protein sequence ID" value="KAH6652922.1"/>
    <property type="molecule type" value="Genomic_DNA"/>
</dbReference>